<evidence type="ECO:0000256" key="3">
    <source>
        <dbReference type="ARBA" id="ARBA00012560"/>
    </source>
</evidence>
<evidence type="ECO:0000313" key="11">
    <source>
        <dbReference type="EMBL" id="ABM61884.1"/>
    </source>
</evidence>
<keyword evidence="6 10" id="KW-0808">Transferase</keyword>
<dbReference type="STRING" id="349124.Hhal_1108"/>
<dbReference type="eggNOG" id="COG1640">
    <property type="taxonomic scope" value="Bacteria"/>
</dbReference>
<dbReference type="InterPro" id="IPR017853">
    <property type="entry name" value="GH"/>
</dbReference>
<dbReference type="KEGG" id="hha:Hhal_1108"/>
<dbReference type="Proteomes" id="UP000000647">
    <property type="component" value="Chromosome"/>
</dbReference>
<evidence type="ECO:0000256" key="8">
    <source>
        <dbReference type="ARBA" id="ARBA00031423"/>
    </source>
</evidence>
<gene>
    <name evidence="11" type="ordered locus">Hhal_1108</name>
</gene>
<dbReference type="HOGENOM" id="CLU_014132_1_0_6"/>
<dbReference type="PANTHER" id="PTHR32438:SF5">
    <property type="entry name" value="4-ALPHA-GLUCANOTRANSFERASE DPE1, CHLOROPLASTIC_AMYLOPLASTIC"/>
    <property type="match status" value="1"/>
</dbReference>
<dbReference type="RefSeq" id="WP_011813907.1">
    <property type="nucleotide sequence ID" value="NC_008789.1"/>
</dbReference>
<evidence type="ECO:0000256" key="7">
    <source>
        <dbReference type="ARBA" id="ARBA00023277"/>
    </source>
</evidence>
<evidence type="ECO:0000256" key="10">
    <source>
        <dbReference type="RuleBase" id="RU361207"/>
    </source>
</evidence>
<protein>
    <recommendedName>
        <fullName evidence="4 10">4-alpha-glucanotransferase</fullName>
        <ecNumber evidence="3 10">2.4.1.25</ecNumber>
    </recommendedName>
    <alternativeName>
        <fullName evidence="8 10">Amylomaltase</fullName>
    </alternativeName>
    <alternativeName>
        <fullName evidence="9 10">Disproportionating enzyme</fullName>
    </alternativeName>
</protein>
<reference evidence="12" key="1">
    <citation type="submission" date="2006-12" db="EMBL/GenBank/DDBJ databases">
        <title>Complete sequence of Halorhodospira halophila SL1.</title>
        <authorList>
            <consortium name="US DOE Joint Genome Institute"/>
            <person name="Copeland A."/>
            <person name="Lucas S."/>
            <person name="Lapidus A."/>
            <person name="Barry K."/>
            <person name="Detter J.C."/>
            <person name="Glavina del Rio T."/>
            <person name="Hammon N."/>
            <person name="Israni S."/>
            <person name="Dalin E."/>
            <person name="Tice H."/>
            <person name="Pitluck S."/>
            <person name="Saunders E."/>
            <person name="Brettin T."/>
            <person name="Bruce D."/>
            <person name="Han C."/>
            <person name="Tapia R."/>
            <person name="Schmutz J."/>
            <person name="Larimer F."/>
            <person name="Land M."/>
            <person name="Hauser L."/>
            <person name="Kyrpides N."/>
            <person name="Mikhailova N."/>
            <person name="Hoff W."/>
            <person name="Richardson P."/>
        </authorList>
    </citation>
    <scope>NUCLEOTIDE SEQUENCE [LARGE SCALE GENOMIC DNA]</scope>
    <source>
        <strain evidence="12">DSM 244 / SL1</strain>
    </source>
</reference>
<accession>A1WW22</accession>
<evidence type="ECO:0000256" key="6">
    <source>
        <dbReference type="ARBA" id="ARBA00022679"/>
    </source>
</evidence>
<evidence type="ECO:0000256" key="1">
    <source>
        <dbReference type="ARBA" id="ARBA00000439"/>
    </source>
</evidence>
<dbReference type="InterPro" id="IPR003385">
    <property type="entry name" value="Glyco_hydro_77"/>
</dbReference>
<dbReference type="Gene3D" id="3.20.20.80">
    <property type="entry name" value="Glycosidases"/>
    <property type="match status" value="1"/>
</dbReference>
<comment type="catalytic activity">
    <reaction evidence="1 10">
        <text>Transfers a segment of a (1-&gt;4)-alpha-D-glucan to a new position in an acceptor, which may be glucose or a (1-&gt;4)-alpha-D-glucan.</text>
        <dbReference type="EC" id="2.4.1.25"/>
    </reaction>
</comment>
<dbReference type="OrthoDB" id="9763489at2"/>
<dbReference type="EMBL" id="CP000544">
    <property type="protein sequence ID" value="ABM61884.1"/>
    <property type="molecule type" value="Genomic_DNA"/>
</dbReference>
<evidence type="ECO:0000256" key="5">
    <source>
        <dbReference type="ARBA" id="ARBA00022676"/>
    </source>
</evidence>
<dbReference type="GO" id="GO:0005975">
    <property type="term" value="P:carbohydrate metabolic process"/>
    <property type="evidence" value="ECO:0007669"/>
    <property type="project" value="InterPro"/>
</dbReference>
<sequence length="497" mass="56335">MSGAGLSERRRAGVLLHVSALPGPGGNGDLGHHAYRFVDWLAEAGFTIWQMLPLGPTHDDLSPYQGLSVHAGEPCYIDLHTLVELGWLTPEEIQPPETGDDPVALRAWRRSCLGRARQRLRDRNDATTEAQIAAFRQAHGHWLEDYALYAALREEHDLLPWWQWPTAERDREPAALEAAATRLADRIDQQVFEQYLFFTQWQALRHYAAERGVRFFGDIPIFVAHDSADTWARRACFRLDSEGQAAVVAGVPPDYFSAEGQRWGNPLYDWQQLQADGFGWWLERLATQLALFDFVRIDHFRGLSACWTIPAEAPTARDGYWEATPGDALLEAVQERFGRVPLVAEDLGVITEDVERLRDRFALPGMKVLHFAFDSDAANPYLPHHHHRHSVVYTGTHDNNTTVGWYAGLAPETVERVHAYLGYPTEPMPWPLTRAALASVASVAVIPLQDLLELDGEHRMNVPGTTEGNWRWRFAWEWLPDSLAGQLYDLNRLYGRL</sequence>
<organism evidence="11 12">
    <name type="scientific">Halorhodospira halophila (strain DSM 244 / SL1)</name>
    <name type="common">Ectothiorhodospira halophila (strain DSM 244 / SL1)</name>
    <dbReference type="NCBI Taxonomy" id="349124"/>
    <lineage>
        <taxon>Bacteria</taxon>
        <taxon>Pseudomonadati</taxon>
        <taxon>Pseudomonadota</taxon>
        <taxon>Gammaproteobacteria</taxon>
        <taxon>Chromatiales</taxon>
        <taxon>Ectothiorhodospiraceae</taxon>
        <taxon>Halorhodospira</taxon>
    </lineage>
</organism>
<dbReference type="CAZy" id="GH77">
    <property type="family name" value="Glycoside Hydrolase Family 77"/>
</dbReference>
<comment type="similarity">
    <text evidence="2 10">Belongs to the disproportionating enzyme family.</text>
</comment>
<dbReference type="NCBIfam" id="TIGR00217">
    <property type="entry name" value="malQ"/>
    <property type="match status" value="1"/>
</dbReference>
<keyword evidence="7 10" id="KW-0119">Carbohydrate metabolism</keyword>
<evidence type="ECO:0000256" key="4">
    <source>
        <dbReference type="ARBA" id="ARBA00020295"/>
    </source>
</evidence>
<dbReference type="EC" id="2.4.1.25" evidence="3 10"/>
<name>A1WW22_HALHL</name>
<evidence type="ECO:0000256" key="2">
    <source>
        <dbReference type="ARBA" id="ARBA00005684"/>
    </source>
</evidence>
<dbReference type="PANTHER" id="PTHR32438">
    <property type="entry name" value="4-ALPHA-GLUCANOTRANSFERASE DPE1, CHLOROPLASTIC/AMYLOPLASTIC"/>
    <property type="match status" value="1"/>
</dbReference>
<dbReference type="SUPFAM" id="SSF51445">
    <property type="entry name" value="(Trans)glycosidases"/>
    <property type="match status" value="1"/>
</dbReference>
<evidence type="ECO:0000256" key="9">
    <source>
        <dbReference type="ARBA" id="ARBA00031501"/>
    </source>
</evidence>
<dbReference type="Pfam" id="PF02446">
    <property type="entry name" value="Glyco_hydro_77"/>
    <property type="match status" value="1"/>
</dbReference>
<proteinExistence type="inferred from homology"/>
<dbReference type="GO" id="GO:0004134">
    <property type="term" value="F:4-alpha-glucanotransferase activity"/>
    <property type="evidence" value="ECO:0007669"/>
    <property type="project" value="UniProtKB-EC"/>
</dbReference>
<keyword evidence="12" id="KW-1185">Reference proteome</keyword>
<keyword evidence="5 10" id="KW-0328">Glycosyltransferase</keyword>
<evidence type="ECO:0000313" key="12">
    <source>
        <dbReference type="Proteomes" id="UP000000647"/>
    </source>
</evidence>
<dbReference type="NCBIfam" id="NF011080">
    <property type="entry name" value="PRK14508.1-3"/>
    <property type="match status" value="1"/>
</dbReference>
<dbReference type="AlphaFoldDB" id="A1WW22"/>
<reference evidence="11 12" key="2">
    <citation type="journal article" date="2013" name="Stand. Genomic Sci.">
        <title>Complete genome sequence of Halorhodospira halophila SL1.</title>
        <authorList>
            <person name="Challacombe J.F."/>
            <person name="Majid S."/>
            <person name="Deole R."/>
            <person name="Brettin T.S."/>
            <person name="Bruce D."/>
            <person name="Delano S.F."/>
            <person name="Detter J.C."/>
            <person name="Gleasner C.D."/>
            <person name="Han C.S."/>
            <person name="Misra M."/>
            <person name="Reitenga K.G."/>
            <person name="Mikhailova N."/>
            <person name="Woyke T."/>
            <person name="Pitluck S."/>
            <person name="Nolan M."/>
            <person name="Land M.L."/>
            <person name="Saunders E."/>
            <person name="Tapia R."/>
            <person name="Lapidus A."/>
            <person name="Ivanova N."/>
            <person name="Hoff W.D."/>
        </authorList>
    </citation>
    <scope>NUCLEOTIDE SEQUENCE [LARGE SCALE GENOMIC DNA]</scope>
    <source>
        <strain evidence="12">DSM 244 / SL1</strain>
    </source>
</reference>